<dbReference type="EMBL" id="CH963894">
    <property type="protein sequence ID" value="EDW77165.2"/>
    <property type="molecule type" value="Genomic_DNA"/>
</dbReference>
<dbReference type="Gene3D" id="1.25.10.10">
    <property type="entry name" value="Leucine-rich Repeat Variant"/>
    <property type="match status" value="1"/>
</dbReference>
<comment type="similarity">
    <text evidence="2">Belongs to the CND3 (condensin subunit 3) family.</text>
</comment>
<evidence type="ECO:0000313" key="11">
    <source>
        <dbReference type="Proteomes" id="UP000007798"/>
    </source>
</evidence>
<evidence type="ECO:0000256" key="1">
    <source>
        <dbReference type="ARBA" id="ARBA00004286"/>
    </source>
</evidence>
<evidence type="ECO:0000256" key="2">
    <source>
        <dbReference type="ARBA" id="ARBA00006533"/>
    </source>
</evidence>
<dbReference type="Proteomes" id="UP000007798">
    <property type="component" value="Unassembled WGS sequence"/>
</dbReference>
<evidence type="ECO:0000256" key="4">
    <source>
        <dbReference type="ARBA" id="ARBA00022618"/>
    </source>
</evidence>
<evidence type="ECO:0000256" key="3">
    <source>
        <dbReference type="ARBA" id="ARBA00022454"/>
    </source>
</evidence>
<dbReference type="InterPro" id="IPR025977">
    <property type="entry name" value="Cnd3_C"/>
</dbReference>
<keyword evidence="5" id="KW-0498">Mitosis</keyword>
<proteinExistence type="inferred from homology"/>
<feature type="compositionally biased region" description="Polar residues" evidence="8">
    <location>
        <begin position="1129"/>
        <end position="1139"/>
    </location>
</feature>
<keyword evidence="6" id="KW-0226">DNA condensation</keyword>
<feature type="domain" description="Nuclear condensin complex subunit 3 C-terminal" evidence="9">
    <location>
        <begin position="553"/>
        <end position="856"/>
    </location>
</feature>
<dbReference type="KEGG" id="dwi:6643407"/>
<evidence type="ECO:0000256" key="7">
    <source>
        <dbReference type="ARBA" id="ARBA00023306"/>
    </source>
</evidence>
<dbReference type="InterPro" id="IPR027165">
    <property type="entry name" value="CND3"/>
</dbReference>
<dbReference type="STRING" id="7260.B4MYH6"/>
<organism evidence="10 11">
    <name type="scientific">Drosophila willistoni</name>
    <name type="common">Fruit fly</name>
    <dbReference type="NCBI Taxonomy" id="7260"/>
    <lineage>
        <taxon>Eukaryota</taxon>
        <taxon>Metazoa</taxon>
        <taxon>Ecdysozoa</taxon>
        <taxon>Arthropoda</taxon>
        <taxon>Hexapoda</taxon>
        <taxon>Insecta</taxon>
        <taxon>Pterygota</taxon>
        <taxon>Neoptera</taxon>
        <taxon>Endopterygota</taxon>
        <taxon>Diptera</taxon>
        <taxon>Brachycera</taxon>
        <taxon>Muscomorpha</taxon>
        <taxon>Ephydroidea</taxon>
        <taxon>Drosophilidae</taxon>
        <taxon>Drosophila</taxon>
        <taxon>Sophophora</taxon>
    </lineage>
</organism>
<feature type="compositionally biased region" description="Polar residues" evidence="8">
    <location>
        <begin position="1196"/>
        <end position="1224"/>
    </location>
</feature>
<comment type="subcellular location">
    <subcellularLocation>
        <location evidence="1">Chromosome</location>
    </subcellularLocation>
</comment>
<dbReference type="Pfam" id="PF12719">
    <property type="entry name" value="Cnd3"/>
    <property type="match status" value="1"/>
</dbReference>
<dbReference type="PANTHER" id="PTHR14418:SF5">
    <property type="entry name" value="CONDENSIN COMPLEX SUBUNIT 3"/>
    <property type="match status" value="1"/>
</dbReference>
<dbReference type="eggNOG" id="KOG2025">
    <property type="taxonomic scope" value="Eukaryota"/>
</dbReference>
<evidence type="ECO:0000256" key="5">
    <source>
        <dbReference type="ARBA" id="ARBA00022776"/>
    </source>
</evidence>
<dbReference type="SUPFAM" id="SSF48371">
    <property type="entry name" value="ARM repeat"/>
    <property type="match status" value="1"/>
</dbReference>
<dbReference type="GO" id="GO:0000793">
    <property type="term" value="C:condensed chromosome"/>
    <property type="evidence" value="ECO:0007669"/>
    <property type="project" value="TreeGrafter"/>
</dbReference>
<evidence type="ECO:0000259" key="9">
    <source>
        <dbReference type="Pfam" id="PF12719"/>
    </source>
</evidence>
<dbReference type="InterPro" id="IPR011989">
    <property type="entry name" value="ARM-like"/>
</dbReference>
<evidence type="ECO:0000256" key="6">
    <source>
        <dbReference type="ARBA" id="ARBA00023067"/>
    </source>
</evidence>
<keyword evidence="4" id="KW-0132">Cell division</keyword>
<dbReference type="InterPro" id="IPR016024">
    <property type="entry name" value="ARM-type_fold"/>
</dbReference>
<protein>
    <recommendedName>
        <fullName evidence="9">Nuclear condensin complex subunit 3 C-terminal domain-containing protein</fullName>
    </recommendedName>
</protein>
<feature type="compositionally biased region" description="Acidic residues" evidence="8">
    <location>
        <begin position="914"/>
        <end position="923"/>
    </location>
</feature>
<sequence length="1256" mass="143641">MYKILERAQQTETYHNRYLKELKQLYQAMEHNTFVCKFIEAIKSILEADDTNEHGTIAMSFCAKFVANFESEHTHPILADTLHWCLHTISGLPHVRYRICLFVNVILKQLGPQAALDDSQCDEILVYMLDRVKDVAASVRKQAVLAMQRLQMPDKPNDPVLCAYQFHLSADPSPMVRQCIVTCMGRNYLTIPHILQRLSDVDDKVRRHTYVNLCNYPVRSYKVVQRLQILEHGLNDSSENIRKTVAKCMLKAWMESYQQNFIALTAALKLYSDEESLCRFRNVSKQMLQEIFKQNDTEMLLKQLPLSEDCELHRCVPHESLTVESLLYWECLSEYLQKTNDDAADQCLPELTVFCAYVEKFCQFQKPDMDKFAQLEFQSMLLSLVNMLQAYDLGDEIGRVHMGELITLLLKDYLLDRQIIEILVRCMEQLITDLNARMQYFLDIIYEMCELNAKHNELVHDRSLINKLLADLDDPALETKISSLKVRILDLEEQEENYWRQKEYIRVQAANDEKNAVTEEYTELIRPLLEKHGNDLGIMPQRPKLSKQERVLKGLYITFYMVASQHVQKLTPSICKLYKDFICRHLASTEEDIFEVAIKCGSTFSILYEPYAKEVFELLVDQFCKNNNVRLCETSALCILELIDHHGLNYFIDLKPAGSSEASDVSLSKAKRRRLYTMVEPYDLEDERSQSQIQEQNSDIIGMMAHFMERVEDKGIGLVLVRGLCRLVLRGHLDDRPDVIEKLVKRFFNPNTEPIINQALGMFLEQMVEQKLAHLLEPCLLPCVWTMMDSDLPLQEGQPSHVVKFFIGLTTQERSTPQNHLHNKIAISFLEYIHNYYTDRKDMCRLLAKELINLQLNVQQSQQLKTKMLEMSDELIKSQLEPRMIQNIINFKDMVNGRFNPPPAASQQEGQESGGEEQDEDCETATVITVSTEQAAETPLETISERDEVVIAPPLEEEEEEETAPTLPEPQTSASIIGVPSLRRSMLNIVSQVDDDLEAETAAETAAEPAYKISKKNLNRPQTKKRLEQAMARASKTPEKQIVEDNSEQTIIEASFASSRSNIRTPAPLLDSPAVIPATPSPIASESGPDVSRRLRSLRSGAKTRVLHMDRPTPVRNGRKRILRRSPPAKSSSVVNHSVSPMPKQIRRDVNTPTIRKSQEPITMAASTNSPTGSSSSAKENTNPPPAQRTIRMPLPQSQPRPTTRSTAISLTPGVTTRNSARTQSNRKRLSLDMNMSSGHLRVSTPKRLQQDKRKN</sequence>
<keyword evidence="3" id="KW-0158">Chromosome</keyword>
<gene>
    <name evidence="10" type="primary">Dwil\GK22222</name>
    <name evidence="10" type="ORF">Dwil_GK22222</name>
</gene>
<keyword evidence="7" id="KW-0131">Cell cycle</keyword>
<reference evidence="10 11" key="1">
    <citation type="journal article" date="2007" name="Nature">
        <title>Evolution of genes and genomes on the Drosophila phylogeny.</title>
        <authorList>
            <consortium name="Drosophila 12 Genomes Consortium"/>
            <person name="Clark A.G."/>
            <person name="Eisen M.B."/>
            <person name="Smith D.R."/>
            <person name="Bergman C.M."/>
            <person name="Oliver B."/>
            <person name="Markow T.A."/>
            <person name="Kaufman T.C."/>
            <person name="Kellis M."/>
            <person name="Gelbart W."/>
            <person name="Iyer V.N."/>
            <person name="Pollard D.A."/>
            <person name="Sackton T.B."/>
            <person name="Larracuente A.M."/>
            <person name="Singh N.D."/>
            <person name="Abad J.P."/>
            <person name="Abt D.N."/>
            <person name="Adryan B."/>
            <person name="Aguade M."/>
            <person name="Akashi H."/>
            <person name="Anderson W.W."/>
            <person name="Aquadro C.F."/>
            <person name="Ardell D.H."/>
            <person name="Arguello R."/>
            <person name="Artieri C.G."/>
            <person name="Barbash D.A."/>
            <person name="Barker D."/>
            <person name="Barsanti P."/>
            <person name="Batterham P."/>
            <person name="Batzoglou S."/>
            <person name="Begun D."/>
            <person name="Bhutkar A."/>
            <person name="Blanco E."/>
            <person name="Bosak S.A."/>
            <person name="Bradley R.K."/>
            <person name="Brand A.D."/>
            <person name="Brent M.R."/>
            <person name="Brooks A.N."/>
            <person name="Brown R.H."/>
            <person name="Butlin R.K."/>
            <person name="Caggese C."/>
            <person name="Calvi B.R."/>
            <person name="Bernardo de Carvalho A."/>
            <person name="Caspi A."/>
            <person name="Castrezana S."/>
            <person name="Celniker S.E."/>
            <person name="Chang J.L."/>
            <person name="Chapple C."/>
            <person name="Chatterji S."/>
            <person name="Chinwalla A."/>
            <person name="Civetta A."/>
            <person name="Clifton S.W."/>
            <person name="Comeron J.M."/>
            <person name="Costello J.C."/>
            <person name="Coyne J.A."/>
            <person name="Daub J."/>
            <person name="David R.G."/>
            <person name="Delcher A.L."/>
            <person name="Delehaunty K."/>
            <person name="Do C.B."/>
            <person name="Ebling H."/>
            <person name="Edwards K."/>
            <person name="Eickbush T."/>
            <person name="Evans J.D."/>
            <person name="Filipski A."/>
            <person name="Findeiss S."/>
            <person name="Freyhult E."/>
            <person name="Fulton L."/>
            <person name="Fulton R."/>
            <person name="Garcia A.C."/>
            <person name="Gardiner A."/>
            <person name="Garfield D.A."/>
            <person name="Garvin B.E."/>
            <person name="Gibson G."/>
            <person name="Gilbert D."/>
            <person name="Gnerre S."/>
            <person name="Godfrey J."/>
            <person name="Good R."/>
            <person name="Gotea V."/>
            <person name="Gravely B."/>
            <person name="Greenberg A.J."/>
            <person name="Griffiths-Jones S."/>
            <person name="Gross S."/>
            <person name="Guigo R."/>
            <person name="Gustafson E.A."/>
            <person name="Haerty W."/>
            <person name="Hahn M.W."/>
            <person name="Halligan D.L."/>
            <person name="Halpern A.L."/>
            <person name="Halter G.M."/>
            <person name="Han M.V."/>
            <person name="Heger A."/>
            <person name="Hillier L."/>
            <person name="Hinrichs A.S."/>
            <person name="Holmes I."/>
            <person name="Hoskins R.A."/>
            <person name="Hubisz M.J."/>
            <person name="Hultmark D."/>
            <person name="Huntley M.A."/>
            <person name="Jaffe D.B."/>
            <person name="Jagadeeshan S."/>
            <person name="Jeck W.R."/>
            <person name="Johnson J."/>
            <person name="Jones C.D."/>
            <person name="Jordan W.C."/>
            <person name="Karpen G.H."/>
            <person name="Kataoka E."/>
            <person name="Keightley P.D."/>
            <person name="Kheradpour P."/>
            <person name="Kirkness E.F."/>
            <person name="Koerich L.B."/>
            <person name="Kristiansen K."/>
            <person name="Kudrna D."/>
            <person name="Kulathinal R.J."/>
            <person name="Kumar S."/>
            <person name="Kwok R."/>
            <person name="Lander E."/>
            <person name="Langley C.H."/>
            <person name="Lapoint R."/>
            <person name="Lazzaro B.P."/>
            <person name="Lee S.J."/>
            <person name="Levesque L."/>
            <person name="Li R."/>
            <person name="Lin C.F."/>
            <person name="Lin M.F."/>
            <person name="Lindblad-Toh K."/>
            <person name="Llopart A."/>
            <person name="Long M."/>
            <person name="Low L."/>
            <person name="Lozovsky E."/>
            <person name="Lu J."/>
            <person name="Luo M."/>
            <person name="Machado C.A."/>
            <person name="Makalowski W."/>
            <person name="Marzo M."/>
            <person name="Matsuda M."/>
            <person name="Matzkin L."/>
            <person name="McAllister B."/>
            <person name="McBride C.S."/>
            <person name="McKernan B."/>
            <person name="McKernan K."/>
            <person name="Mendez-Lago M."/>
            <person name="Minx P."/>
            <person name="Mollenhauer M.U."/>
            <person name="Montooth K."/>
            <person name="Mount S.M."/>
            <person name="Mu X."/>
            <person name="Myers E."/>
            <person name="Negre B."/>
            <person name="Newfeld S."/>
            <person name="Nielsen R."/>
            <person name="Noor M.A."/>
            <person name="O'Grady P."/>
            <person name="Pachter L."/>
            <person name="Papaceit M."/>
            <person name="Parisi M.J."/>
            <person name="Parisi M."/>
            <person name="Parts L."/>
            <person name="Pedersen J.S."/>
            <person name="Pesole G."/>
            <person name="Phillippy A.M."/>
            <person name="Ponting C.P."/>
            <person name="Pop M."/>
            <person name="Porcelli D."/>
            <person name="Powell J.R."/>
            <person name="Prohaska S."/>
            <person name="Pruitt K."/>
            <person name="Puig M."/>
            <person name="Quesneville H."/>
            <person name="Ram K.R."/>
            <person name="Rand D."/>
            <person name="Rasmussen M.D."/>
            <person name="Reed L.K."/>
            <person name="Reenan R."/>
            <person name="Reily A."/>
            <person name="Remington K.A."/>
            <person name="Rieger T.T."/>
            <person name="Ritchie M.G."/>
            <person name="Robin C."/>
            <person name="Rogers Y.H."/>
            <person name="Rohde C."/>
            <person name="Rozas J."/>
            <person name="Rubenfield M.J."/>
            <person name="Ruiz A."/>
            <person name="Russo S."/>
            <person name="Salzberg S.L."/>
            <person name="Sanchez-Gracia A."/>
            <person name="Saranga D.J."/>
            <person name="Sato H."/>
            <person name="Schaeffer S.W."/>
            <person name="Schatz M.C."/>
            <person name="Schlenke T."/>
            <person name="Schwartz R."/>
            <person name="Segarra C."/>
            <person name="Singh R.S."/>
            <person name="Sirot L."/>
            <person name="Sirota M."/>
            <person name="Sisneros N.B."/>
            <person name="Smith C.D."/>
            <person name="Smith T.F."/>
            <person name="Spieth J."/>
            <person name="Stage D.E."/>
            <person name="Stark A."/>
            <person name="Stephan W."/>
            <person name="Strausberg R.L."/>
            <person name="Strempel S."/>
            <person name="Sturgill D."/>
            <person name="Sutton G."/>
            <person name="Sutton G.G."/>
            <person name="Tao W."/>
            <person name="Teichmann S."/>
            <person name="Tobari Y.N."/>
            <person name="Tomimura Y."/>
            <person name="Tsolas J.M."/>
            <person name="Valente V.L."/>
            <person name="Venter E."/>
            <person name="Venter J.C."/>
            <person name="Vicario S."/>
            <person name="Vieira F.G."/>
            <person name="Vilella A.J."/>
            <person name="Villasante A."/>
            <person name="Walenz B."/>
            <person name="Wang J."/>
            <person name="Wasserman M."/>
            <person name="Watts T."/>
            <person name="Wilson D."/>
            <person name="Wilson R.K."/>
            <person name="Wing R.A."/>
            <person name="Wolfner M.F."/>
            <person name="Wong A."/>
            <person name="Wong G.K."/>
            <person name="Wu C.I."/>
            <person name="Wu G."/>
            <person name="Yamamoto D."/>
            <person name="Yang H.P."/>
            <person name="Yang S.P."/>
            <person name="Yorke J.A."/>
            <person name="Yoshida K."/>
            <person name="Zdobnov E."/>
            <person name="Zhang P."/>
            <person name="Zhang Y."/>
            <person name="Zimin A.V."/>
            <person name="Baldwin J."/>
            <person name="Abdouelleil A."/>
            <person name="Abdulkadir J."/>
            <person name="Abebe A."/>
            <person name="Abera B."/>
            <person name="Abreu J."/>
            <person name="Acer S.C."/>
            <person name="Aftuck L."/>
            <person name="Alexander A."/>
            <person name="An P."/>
            <person name="Anderson E."/>
            <person name="Anderson S."/>
            <person name="Arachi H."/>
            <person name="Azer M."/>
            <person name="Bachantsang P."/>
            <person name="Barry A."/>
            <person name="Bayul T."/>
            <person name="Berlin A."/>
            <person name="Bessette D."/>
            <person name="Bloom T."/>
            <person name="Blye J."/>
            <person name="Boguslavskiy L."/>
            <person name="Bonnet C."/>
            <person name="Boukhgalter B."/>
            <person name="Bourzgui I."/>
            <person name="Brown A."/>
            <person name="Cahill P."/>
            <person name="Channer S."/>
            <person name="Cheshatsang Y."/>
            <person name="Chuda L."/>
            <person name="Citroen M."/>
            <person name="Collymore A."/>
            <person name="Cooke P."/>
            <person name="Costello M."/>
            <person name="D'Aco K."/>
            <person name="Daza R."/>
            <person name="De Haan G."/>
            <person name="DeGray S."/>
            <person name="DeMaso C."/>
            <person name="Dhargay N."/>
            <person name="Dooley K."/>
            <person name="Dooley E."/>
            <person name="Doricent M."/>
            <person name="Dorje P."/>
            <person name="Dorjee K."/>
            <person name="Dupes A."/>
            <person name="Elong R."/>
            <person name="Falk J."/>
            <person name="Farina A."/>
            <person name="Faro S."/>
            <person name="Ferguson D."/>
            <person name="Fisher S."/>
            <person name="Foley C.D."/>
            <person name="Franke A."/>
            <person name="Friedrich D."/>
            <person name="Gadbois L."/>
            <person name="Gearin G."/>
            <person name="Gearin C.R."/>
            <person name="Giannoukos G."/>
            <person name="Goode T."/>
            <person name="Graham J."/>
            <person name="Grandbois E."/>
            <person name="Grewal S."/>
            <person name="Gyaltsen K."/>
            <person name="Hafez N."/>
            <person name="Hagos B."/>
            <person name="Hall J."/>
            <person name="Henson C."/>
            <person name="Hollinger A."/>
            <person name="Honan T."/>
            <person name="Huard M.D."/>
            <person name="Hughes L."/>
            <person name="Hurhula B."/>
            <person name="Husby M.E."/>
            <person name="Kamat A."/>
            <person name="Kanga B."/>
            <person name="Kashin S."/>
            <person name="Khazanovich D."/>
            <person name="Kisner P."/>
            <person name="Lance K."/>
            <person name="Lara M."/>
            <person name="Lee W."/>
            <person name="Lennon N."/>
            <person name="Letendre F."/>
            <person name="LeVine R."/>
            <person name="Lipovsky A."/>
            <person name="Liu X."/>
            <person name="Liu J."/>
            <person name="Liu S."/>
            <person name="Lokyitsang T."/>
            <person name="Lokyitsang Y."/>
            <person name="Lubonja R."/>
            <person name="Lui A."/>
            <person name="MacDonald P."/>
            <person name="Magnisalis V."/>
            <person name="Maru K."/>
            <person name="Matthews C."/>
            <person name="McCusker W."/>
            <person name="McDonough S."/>
            <person name="Mehta T."/>
            <person name="Meldrim J."/>
            <person name="Meneus L."/>
            <person name="Mihai O."/>
            <person name="Mihalev A."/>
            <person name="Mihova T."/>
            <person name="Mittelman R."/>
            <person name="Mlenga V."/>
            <person name="Montmayeur A."/>
            <person name="Mulrain L."/>
            <person name="Navidi A."/>
            <person name="Naylor J."/>
            <person name="Negash T."/>
            <person name="Nguyen T."/>
            <person name="Nguyen N."/>
            <person name="Nicol R."/>
            <person name="Norbu C."/>
            <person name="Norbu N."/>
            <person name="Novod N."/>
            <person name="O'Neill B."/>
            <person name="Osman S."/>
            <person name="Markiewicz E."/>
            <person name="Oyono O.L."/>
            <person name="Patti C."/>
            <person name="Phunkhang P."/>
            <person name="Pierre F."/>
            <person name="Priest M."/>
            <person name="Raghuraman S."/>
            <person name="Rege F."/>
            <person name="Reyes R."/>
            <person name="Rise C."/>
            <person name="Rogov P."/>
            <person name="Ross K."/>
            <person name="Ryan E."/>
            <person name="Settipalli S."/>
            <person name="Shea T."/>
            <person name="Sherpa N."/>
            <person name="Shi L."/>
            <person name="Shih D."/>
            <person name="Sparrow T."/>
            <person name="Spaulding J."/>
            <person name="Stalker J."/>
            <person name="Stange-Thomann N."/>
            <person name="Stavropoulos S."/>
            <person name="Stone C."/>
            <person name="Strader C."/>
            <person name="Tesfaye S."/>
            <person name="Thomson T."/>
            <person name="Thoulutsang Y."/>
            <person name="Thoulutsang D."/>
            <person name="Topham K."/>
            <person name="Topping I."/>
            <person name="Tsamla T."/>
            <person name="Vassiliev H."/>
            <person name="Vo A."/>
            <person name="Wangchuk T."/>
            <person name="Wangdi T."/>
            <person name="Weiand M."/>
            <person name="Wilkinson J."/>
            <person name="Wilson A."/>
            <person name="Yadav S."/>
            <person name="Young G."/>
            <person name="Yu Q."/>
            <person name="Zembek L."/>
            <person name="Zhong D."/>
            <person name="Zimmer A."/>
            <person name="Zwirko Z."/>
            <person name="Jaffe D.B."/>
            <person name="Alvarez P."/>
            <person name="Brockman W."/>
            <person name="Butler J."/>
            <person name="Chin C."/>
            <person name="Gnerre S."/>
            <person name="Grabherr M."/>
            <person name="Kleber M."/>
            <person name="Mauceli E."/>
            <person name="MacCallum I."/>
        </authorList>
    </citation>
    <scope>NUCLEOTIDE SEQUENCE [LARGE SCALE GENOMIC DNA]</scope>
    <source>
        <strain evidence="11">Tucson 14030-0811.24</strain>
    </source>
</reference>
<feature type="region of interest" description="Disordered" evidence="8">
    <location>
        <begin position="955"/>
        <end position="974"/>
    </location>
</feature>
<dbReference type="GO" id="GO:0005737">
    <property type="term" value="C:cytoplasm"/>
    <property type="evidence" value="ECO:0007669"/>
    <property type="project" value="TreeGrafter"/>
</dbReference>
<feature type="region of interest" description="Disordered" evidence="8">
    <location>
        <begin position="896"/>
        <end position="923"/>
    </location>
</feature>
<dbReference type="OrthoDB" id="27187at2759"/>
<dbReference type="HOGENOM" id="CLU_257062_0_0_1"/>
<accession>B4MYH6</accession>
<dbReference type="InParanoid" id="B4MYH6"/>
<dbReference type="AlphaFoldDB" id="B4MYH6"/>
<dbReference type="GO" id="GO:0000796">
    <property type="term" value="C:condensin complex"/>
    <property type="evidence" value="ECO:0007669"/>
    <property type="project" value="InterPro"/>
</dbReference>
<keyword evidence="11" id="KW-1185">Reference proteome</keyword>
<dbReference type="FunCoup" id="B4MYH6">
    <property type="interactions" value="568"/>
</dbReference>
<feature type="compositionally biased region" description="Low complexity" evidence="8">
    <location>
        <begin position="1165"/>
        <end position="1178"/>
    </location>
</feature>
<dbReference type="SMR" id="B4MYH6"/>
<dbReference type="PANTHER" id="PTHR14418">
    <property type="entry name" value="CONDENSIN COMPLEX SUBUNIT 3-RELATED"/>
    <property type="match status" value="1"/>
</dbReference>
<evidence type="ECO:0000313" key="10">
    <source>
        <dbReference type="EMBL" id="EDW77165.2"/>
    </source>
</evidence>
<feature type="region of interest" description="Disordered" evidence="8">
    <location>
        <begin position="1099"/>
        <end position="1256"/>
    </location>
</feature>
<name>B4MYH6_DROWI</name>
<dbReference type="GO" id="GO:0007076">
    <property type="term" value="P:mitotic chromosome condensation"/>
    <property type="evidence" value="ECO:0007669"/>
    <property type="project" value="InterPro"/>
</dbReference>
<evidence type="ECO:0000256" key="8">
    <source>
        <dbReference type="SAM" id="MobiDB-lite"/>
    </source>
</evidence>
<dbReference type="GO" id="GO:0051301">
    <property type="term" value="P:cell division"/>
    <property type="evidence" value="ECO:0007669"/>
    <property type="project" value="UniProtKB-KW"/>
</dbReference>